<gene>
    <name evidence="3" type="ORF">FHP05_05835</name>
</gene>
<evidence type="ECO:0000313" key="4">
    <source>
        <dbReference type="Proteomes" id="UP000321574"/>
    </source>
</evidence>
<dbReference type="PANTHER" id="PTHR30404:SF0">
    <property type="entry name" value="N-ACETYLMURAMOYL-L-ALANINE AMIDASE AMIC"/>
    <property type="match status" value="1"/>
</dbReference>
<dbReference type="Proteomes" id="UP000321574">
    <property type="component" value="Unassembled WGS sequence"/>
</dbReference>
<dbReference type="SUPFAM" id="SSF53187">
    <property type="entry name" value="Zn-dependent exopeptidases"/>
    <property type="match status" value="1"/>
</dbReference>
<dbReference type="InterPro" id="IPR036680">
    <property type="entry name" value="SPOR-like_sf"/>
</dbReference>
<dbReference type="OrthoDB" id="9763643at2"/>
<protein>
    <submittedName>
        <fullName evidence="3">N-acetylmuramoyl-L-alanine amidase</fullName>
    </submittedName>
</protein>
<organism evidence="3 4">
    <name type="scientific">Cerasibacillus terrae</name>
    <dbReference type="NCBI Taxonomy" id="2498845"/>
    <lineage>
        <taxon>Bacteria</taxon>
        <taxon>Bacillati</taxon>
        <taxon>Bacillota</taxon>
        <taxon>Bacilli</taxon>
        <taxon>Bacillales</taxon>
        <taxon>Bacillaceae</taxon>
        <taxon>Cerasibacillus</taxon>
    </lineage>
</organism>
<dbReference type="SUPFAM" id="SSF110997">
    <property type="entry name" value="Sporulation related repeat"/>
    <property type="match status" value="1"/>
</dbReference>
<dbReference type="CDD" id="cd02696">
    <property type="entry name" value="MurNAc-LAA"/>
    <property type="match status" value="1"/>
</dbReference>
<dbReference type="SMART" id="SM00646">
    <property type="entry name" value="Ami_3"/>
    <property type="match status" value="1"/>
</dbReference>
<reference evidence="3 4" key="1">
    <citation type="submission" date="2019-06" db="EMBL/GenBank/DDBJ databases">
        <title>Cerasibacillus sp. nov., isolated from maize field.</title>
        <authorList>
            <person name="Lin S.-Y."/>
            <person name="Tsai C.-F."/>
            <person name="Young C.-C."/>
        </authorList>
    </citation>
    <scope>NUCLEOTIDE SEQUENCE [LARGE SCALE GENOMIC DNA]</scope>
    <source>
        <strain evidence="3 4">CC-CFT480</strain>
    </source>
</reference>
<dbReference type="GO" id="GO:0009253">
    <property type="term" value="P:peptidoglycan catabolic process"/>
    <property type="evidence" value="ECO:0007669"/>
    <property type="project" value="InterPro"/>
</dbReference>
<dbReference type="Pfam" id="PF05036">
    <property type="entry name" value="SPOR"/>
    <property type="match status" value="1"/>
</dbReference>
<dbReference type="PROSITE" id="PS51724">
    <property type="entry name" value="SPOR"/>
    <property type="match status" value="1"/>
</dbReference>
<dbReference type="RefSeq" id="WP_147666312.1">
    <property type="nucleotide sequence ID" value="NZ_VDUW01000003.1"/>
</dbReference>
<dbReference type="InterPro" id="IPR007730">
    <property type="entry name" value="SPOR-like_dom"/>
</dbReference>
<dbReference type="GO" id="GO:0042834">
    <property type="term" value="F:peptidoglycan binding"/>
    <property type="evidence" value="ECO:0007669"/>
    <property type="project" value="InterPro"/>
</dbReference>
<dbReference type="Pfam" id="PF01520">
    <property type="entry name" value="Amidase_3"/>
    <property type="match status" value="1"/>
</dbReference>
<name>A0A5C8NWR6_9BACI</name>
<dbReference type="PANTHER" id="PTHR30404">
    <property type="entry name" value="N-ACETYLMURAMOYL-L-ALANINE AMIDASE"/>
    <property type="match status" value="1"/>
</dbReference>
<accession>A0A5C8NWR6</accession>
<dbReference type="EMBL" id="VDUW01000003">
    <property type="protein sequence ID" value="TXL65642.1"/>
    <property type="molecule type" value="Genomic_DNA"/>
</dbReference>
<dbReference type="Gene3D" id="3.40.630.40">
    <property type="entry name" value="Zn-dependent exopeptidases"/>
    <property type="match status" value="1"/>
</dbReference>
<proteinExistence type="predicted"/>
<sequence length="266" mass="30148">MKIFIDPGHGGTDPGASANGLQEKNITLQIALKLRDILQKEYEGHTIQMSRTTDQTISLIERTNLANNWLADYLISIHINAGGGTGFESYTYNGNYKGKEQTNRLRRTLHNQIVKQTDFYNRGKKEANFHMVRESAMPAVLTENGFIDRNEDAQLLKQDSFLEKIARGHALGLAEAFNLPKKSASNNTATYYRVVAGSFKERKFVDERVNRLKEKGFQSFIDIFKKGGSTYYRVVVGSFKERENADKQVALLKKEGFDAFIDVVKH</sequence>
<dbReference type="AlphaFoldDB" id="A0A5C8NWR6"/>
<comment type="caution">
    <text evidence="3">The sequence shown here is derived from an EMBL/GenBank/DDBJ whole genome shotgun (WGS) entry which is preliminary data.</text>
</comment>
<dbReference type="InterPro" id="IPR002508">
    <property type="entry name" value="MurNAc-LAA_cat"/>
</dbReference>
<evidence type="ECO:0000313" key="3">
    <source>
        <dbReference type="EMBL" id="TXL65642.1"/>
    </source>
</evidence>
<keyword evidence="1" id="KW-0378">Hydrolase</keyword>
<dbReference type="Gene3D" id="3.30.70.1070">
    <property type="entry name" value="Sporulation related repeat"/>
    <property type="match status" value="1"/>
</dbReference>
<evidence type="ECO:0000259" key="2">
    <source>
        <dbReference type="PROSITE" id="PS51724"/>
    </source>
</evidence>
<keyword evidence="4" id="KW-1185">Reference proteome</keyword>
<evidence type="ECO:0000256" key="1">
    <source>
        <dbReference type="ARBA" id="ARBA00022801"/>
    </source>
</evidence>
<dbReference type="InterPro" id="IPR050695">
    <property type="entry name" value="N-acetylmuramoyl_amidase_3"/>
</dbReference>
<feature type="domain" description="SPOR" evidence="2">
    <location>
        <begin position="186"/>
        <end position="266"/>
    </location>
</feature>
<dbReference type="GO" id="GO:0008745">
    <property type="term" value="F:N-acetylmuramoyl-L-alanine amidase activity"/>
    <property type="evidence" value="ECO:0007669"/>
    <property type="project" value="InterPro"/>
</dbReference>
<dbReference type="GO" id="GO:0030288">
    <property type="term" value="C:outer membrane-bounded periplasmic space"/>
    <property type="evidence" value="ECO:0007669"/>
    <property type="project" value="TreeGrafter"/>
</dbReference>